<evidence type="ECO:0000256" key="2">
    <source>
        <dbReference type="ARBA" id="ARBA00023125"/>
    </source>
</evidence>
<dbReference type="InterPro" id="IPR000524">
    <property type="entry name" value="Tscrpt_reg_HTH_GntR"/>
</dbReference>
<dbReference type="PANTHER" id="PTHR43537:SF5">
    <property type="entry name" value="UXU OPERON TRANSCRIPTIONAL REGULATOR"/>
    <property type="match status" value="1"/>
</dbReference>
<evidence type="ECO:0000313" key="5">
    <source>
        <dbReference type="EMBL" id="MTH64129.1"/>
    </source>
</evidence>
<dbReference type="Pfam" id="PF00392">
    <property type="entry name" value="GntR"/>
    <property type="match status" value="1"/>
</dbReference>
<comment type="caution">
    <text evidence="5">The sequence shown here is derived from an EMBL/GenBank/DDBJ whole genome shotgun (WGS) entry which is preliminary data.</text>
</comment>
<evidence type="ECO:0000256" key="1">
    <source>
        <dbReference type="ARBA" id="ARBA00023015"/>
    </source>
</evidence>
<dbReference type="Gene3D" id="1.20.120.530">
    <property type="entry name" value="GntR ligand-binding domain-like"/>
    <property type="match status" value="1"/>
</dbReference>
<dbReference type="GO" id="GO:0003700">
    <property type="term" value="F:DNA-binding transcription factor activity"/>
    <property type="evidence" value="ECO:0007669"/>
    <property type="project" value="InterPro"/>
</dbReference>
<dbReference type="AlphaFoldDB" id="A0A6L6IW46"/>
<proteinExistence type="predicted"/>
<evidence type="ECO:0000313" key="6">
    <source>
        <dbReference type="Proteomes" id="UP000478740"/>
    </source>
</evidence>
<dbReference type="GO" id="GO:0003677">
    <property type="term" value="F:DNA binding"/>
    <property type="evidence" value="ECO:0007669"/>
    <property type="project" value="UniProtKB-KW"/>
</dbReference>
<keyword evidence="1" id="KW-0805">Transcription regulation</keyword>
<dbReference type="SMART" id="SM00345">
    <property type="entry name" value="HTH_GNTR"/>
    <property type="match status" value="1"/>
</dbReference>
<reference evidence="5 6" key="1">
    <citation type="submission" date="2019-11" db="EMBL/GenBank/DDBJ databases">
        <authorList>
            <person name="Dong K."/>
        </authorList>
    </citation>
    <scope>NUCLEOTIDE SEQUENCE [LARGE SCALE GENOMIC DNA]</scope>
    <source>
        <strain evidence="5 6">DK608</strain>
    </source>
</reference>
<dbReference type="Proteomes" id="UP000478740">
    <property type="component" value="Unassembled WGS sequence"/>
</dbReference>
<dbReference type="CDD" id="cd07377">
    <property type="entry name" value="WHTH_GntR"/>
    <property type="match status" value="1"/>
</dbReference>
<dbReference type="InterPro" id="IPR036390">
    <property type="entry name" value="WH_DNA-bd_sf"/>
</dbReference>
<accession>A0A6L6IW46</accession>
<dbReference type="Pfam" id="PF07729">
    <property type="entry name" value="FCD"/>
    <property type="match status" value="1"/>
</dbReference>
<dbReference type="InterPro" id="IPR011711">
    <property type="entry name" value="GntR_C"/>
</dbReference>
<dbReference type="InterPro" id="IPR008920">
    <property type="entry name" value="TF_FadR/GntR_C"/>
</dbReference>
<keyword evidence="2" id="KW-0238">DNA-binding</keyword>
<dbReference type="PANTHER" id="PTHR43537">
    <property type="entry name" value="TRANSCRIPTIONAL REGULATOR, GNTR FAMILY"/>
    <property type="match status" value="1"/>
</dbReference>
<dbReference type="SUPFAM" id="SSF48008">
    <property type="entry name" value="GntR ligand-binding domain-like"/>
    <property type="match status" value="1"/>
</dbReference>
<evidence type="ECO:0000256" key="3">
    <source>
        <dbReference type="ARBA" id="ARBA00023163"/>
    </source>
</evidence>
<dbReference type="PRINTS" id="PR00035">
    <property type="entry name" value="HTHGNTR"/>
</dbReference>
<dbReference type="SMART" id="SM00895">
    <property type="entry name" value="FCD"/>
    <property type="match status" value="1"/>
</dbReference>
<gene>
    <name evidence="5" type="ORF">GL284_07595</name>
</gene>
<name>A0A6L6IW46_9RHOB</name>
<dbReference type="SUPFAM" id="SSF46785">
    <property type="entry name" value="Winged helix' DNA-binding domain"/>
    <property type="match status" value="1"/>
</dbReference>
<organism evidence="5 6">
    <name type="scientific">Paracoccus shanxieyensis</name>
    <dbReference type="NCBI Taxonomy" id="2675752"/>
    <lineage>
        <taxon>Bacteria</taxon>
        <taxon>Pseudomonadati</taxon>
        <taxon>Pseudomonadota</taxon>
        <taxon>Alphaproteobacteria</taxon>
        <taxon>Rhodobacterales</taxon>
        <taxon>Paracoccaceae</taxon>
        <taxon>Paracoccus</taxon>
    </lineage>
</organism>
<dbReference type="RefSeq" id="WP_155044006.1">
    <property type="nucleotide sequence ID" value="NZ_WMIH01000006.1"/>
</dbReference>
<dbReference type="InterPro" id="IPR036388">
    <property type="entry name" value="WH-like_DNA-bd_sf"/>
</dbReference>
<sequence length="226" mass="25434">MTIRPLPRNTFREQVVAELRNAIINGTYAPGAPLVELELAEKFGVSRGPIREAMRQLIEEGLVVTVPYLGTRVMSLTLDGLEDLFSVRAEMEVFANRLIWPKRDPELLAELRARHAQLTRTLKDADMGAQLAAEIELHELAYAASGNKLLMSFWNVLKGQMQLYWATYHRAHGRTGPAPTIHDRYVDLMHGDDFAAVEAEIRAHLLQGCATMEDFLRYQHAVVGIS</sequence>
<protein>
    <submittedName>
        <fullName evidence="5">GntR family transcriptional regulator</fullName>
    </submittedName>
</protein>
<keyword evidence="3" id="KW-0804">Transcription</keyword>
<dbReference type="PROSITE" id="PS50949">
    <property type="entry name" value="HTH_GNTR"/>
    <property type="match status" value="1"/>
</dbReference>
<evidence type="ECO:0000259" key="4">
    <source>
        <dbReference type="PROSITE" id="PS50949"/>
    </source>
</evidence>
<feature type="domain" description="HTH gntR-type" evidence="4">
    <location>
        <begin position="9"/>
        <end position="76"/>
    </location>
</feature>
<dbReference type="Gene3D" id="1.10.10.10">
    <property type="entry name" value="Winged helix-like DNA-binding domain superfamily/Winged helix DNA-binding domain"/>
    <property type="match status" value="1"/>
</dbReference>
<keyword evidence="6" id="KW-1185">Reference proteome</keyword>
<dbReference type="EMBL" id="WMII01000006">
    <property type="protein sequence ID" value="MTH64129.1"/>
    <property type="molecule type" value="Genomic_DNA"/>
</dbReference>